<dbReference type="InterPro" id="IPR037066">
    <property type="entry name" value="Plug_dom_sf"/>
</dbReference>
<keyword evidence="2" id="KW-1134">Transmembrane beta strand</keyword>
<dbReference type="PANTHER" id="PTHR30069:SF29">
    <property type="entry name" value="HEMOGLOBIN AND HEMOGLOBIN-HAPTOGLOBIN-BINDING PROTEIN 1-RELATED"/>
    <property type="match status" value="1"/>
</dbReference>
<dbReference type="Proteomes" id="UP000322918">
    <property type="component" value="Unassembled WGS sequence"/>
</dbReference>
<dbReference type="OrthoDB" id="9768177at2"/>
<comment type="subcellular location">
    <subcellularLocation>
        <location evidence="2">Cell outer membrane</location>
        <topology evidence="2">Multi-pass membrane protein</topology>
    </subcellularLocation>
</comment>
<keyword evidence="2" id="KW-0813">Transport</keyword>
<feature type="domain" description="TonB-dependent receptor plug" evidence="3">
    <location>
        <begin position="121"/>
        <end position="222"/>
    </location>
</feature>
<name>A0A5M9GPY7_9SPHI</name>
<dbReference type="RefSeq" id="WP_141814232.1">
    <property type="nucleotide sequence ID" value="NZ_VFPL01000001.1"/>
</dbReference>
<reference evidence="4 5" key="1">
    <citation type="submission" date="2019-09" db="EMBL/GenBank/DDBJ databases">
        <title>Pararcticibacter amylolyticus gen. nov., sp. nov., isolated from a rottenly hemp rope, and reclassification of Pedobacter tournemirensis as Pararcticibacter tournemirensis comb. nov.</title>
        <authorList>
            <person name="Cai Y."/>
        </authorList>
    </citation>
    <scope>NUCLEOTIDE SEQUENCE [LARGE SCALE GENOMIC DNA]</scope>
    <source>
        <strain evidence="4 5">TF5-37.2-LB10</strain>
    </source>
</reference>
<dbReference type="Gene3D" id="2.60.40.1120">
    <property type="entry name" value="Carboxypeptidase-like, regulatory domain"/>
    <property type="match status" value="1"/>
</dbReference>
<dbReference type="InterPro" id="IPR039426">
    <property type="entry name" value="TonB-dep_rcpt-like"/>
</dbReference>
<dbReference type="AlphaFoldDB" id="A0A5M9GPY7"/>
<sequence>MKHHYLFLVIVLIAPLSVRSQSLIRGRVLSFDEKLPLPGAVIRVTGNSKVLSTDANGMFALQVSNKQVKIEISFVGYKKQVVETVSAIKDTLYIFLHPDVSELQEVVISDGYRKTSGERFTGSFVQIDNEMFNRQVSTDVLSRLEAIAGGVSVDRGTNGTSGRIMIRGLSTIQGPKEVLVILDNFPYDGDINNINPNDVESISVLKDAAASSIWGARAANGVIVINTKKGTFNQPLAISVTGNITTGKKPSLNYIPQMSSADFIEVEKVLFNNGYYEDKINAVNHPVLSPVVELLTRRSSANTADQQAIDNQIELFKNTDIRNEFDQHIYQPSFRQQYAINLTAGSQAAHWTASSGIDRNTDNLDANLSRANLRFQSVLKPFKVLDLTAGLLYTESRTKNGKPGYGEINSAGGAFLPYLRLADDRQAPLSIPKDWRKAFLDTIGGGRLLDWNYYPLEDYKHSGISGLTKDVLINLGASFEPLKGLKADLKYVHEMQNYSGRTLYDSQSYFARNLVNTYTAINGDGSVTYNIPLGGIFDQSDTKMSSDNIRGQLNYSAICG</sequence>
<dbReference type="NCBIfam" id="TIGR04057">
    <property type="entry name" value="SusC_RagA_signa"/>
    <property type="match status" value="1"/>
</dbReference>
<evidence type="ECO:0000256" key="2">
    <source>
        <dbReference type="PROSITE-ProRule" id="PRU01360"/>
    </source>
</evidence>
<dbReference type="InterPro" id="IPR023997">
    <property type="entry name" value="TonB-dep_OMP_SusC/RagA_CS"/>
</dbReference>
<keyword evidence="1" id="KW-0732">Signal</keyword>
<evidence type="ECO:0000256" key="1">
    <source>
        <dbReference type="ARBA" id="ARBA00022729"/>
    </source>
</evidence>
<evidence type="ECO:0000313" key="4">
    <source>
        <dbReference type="EMBL" id="KAA8474824.1"/>
    </source>
</evidence>
<evidence type="ECO:0000259" key="3">
    <source>
        <dbReference type="Pfam" id="PF07715"/>
    </source>
</evidence>
<dbReference type="SUPFAM" id="SSF49464">
    <property type="entry name" value="Carboxypeptidase regulatory domain-like"/>
    <property type="match status" value="1"/>
</dbReference>
<evidence type="ECO:0000313" key="5">
    <source>
        <dbReference type="Proteomes" id="UP000322918"/>
    </source>
</evidence>
<protein>
    <submittedName>
        <fullName evidence="4">TonB-dependent receptor plug domain-containing protein</fullName>
    </submittedName>
</protein>
<keyword evidence="2" id="KW-0812">Transmembrane</keyword>
<proteinExistence type="inferred from homology"/>
<dbReference type="InterPro" id="IPR008969">
    <property type="entry name" value="CarboxyPept-like_regulatory"/>
</dbReference>
<gene>
    <name evidence="4" type="ORF">F1649_21875</name>
</gene>
<comment type="similarity">
    <text evidence="2">Belongs to the TonB-dependent receptor family.</text>
</comment>
<dbReference type="InterPro" id="IPR012910">
    <property type="entry name" value="Plug_dom"/>
</dbReference>
<comment type="caution">
    <text evidence="4">The sequence shown here is derived from an EMBL/GenBank/DDBJ whole genome shotgun (WGS) entry which is preliminary data.</text>
</comment>
<dbReference type="GO" id="GO:0009279">
    <property type="term" value="C:cell outer membrane"/>
    <property type="evidence" value="ECO:0007669"/>
    <property type="project" value="UniProtKB-SubCell"/>
</dbReference>
<dbReference type="Gene3D" id="2.170.130.10">
    <property type="entry name" value="TonB-dependent receptor, plug domain"/>
    <property type="match status" value="1"/>
</dbReference>
<dbReference type="GO" id="GO:0044718">
    <property type="term" value="P:siderophore transmembrane transport"/>
    <property type="evidence" value="ECO:0007669"/>
    <property type="project" value="TreeGrafter"/>
</dbReference>
<dbReference type="PROSITE" id="PS52016">
    <property type="entry name" value="TONB_DEPENDENT_REC_3"/>
    <property type="match status" value="1"/>
</dbReference>
<keyword evidence="2" id="KW-0998">Cell outer membrane</keyword>
<organism evidence="4 5">
    <name type="scientific">Arcticibacter tournemirensis</name>
    <dbReference type="NCBI Taxonomy" id="699437"/>
    <lineage>
        <taxon>Bacteria</taxon>
        <taxon>Pseudomonadati</taxon>
        <taxon>Bacteroidota</taxon>
        <taxon>Sphingobacteriia</taxon>
        <taxon>Sphingobacteriales</taxon>
        <taxon>Sphingobacteriaceae</taxon>
        <taxon>Arcticibacter</taxon>
    </lineage>
</organism>
<dbReference type="Pfam" id="PF13715">
    <property type="entry name" value="CarbopepD_reg_2"/>
    <property type="match status" value="1"/>
</dbReference>
<dbReference type="EMBL" id="VWNE01000057">
    <property type="protein sequence ID" value="KAA8474824.1"/>
    <property type="molecule type" value="Genomic_DNA"/>
</dbReference>
<accession>A0A5M9GPY7</accession>
<dbReference type="GO" id="GO:0015344">
    <property type="term" value="F:siderophore uptake transmembrane transporter activity"/>
    <property type="evidence" value="ECO:0007669"/>
    <property type="project" value="TreeGrafter"/>
</dbReference>
<dbReference type="Pfam" id="PF07715">
    <property type="entry name" value="Plug"/>
    <property type="match status" value="1"/>
</dbReference>
<keyword evidence="4" id="KW-0675">Receptor</keyword>
<keyword evidence="5" id="KW-1185">Reference proteome</keyword>
<dbReference type="PANTHER" id="PTHR30069">
    <property type="entry name" value="TONB-DEPENDENT OUTER MEMBRANE RECEPTOR"/>
    <property type="match status" value="1"/>
</dbReference>
<keyword evidence="2" id="KW-0472">Membrane</keyword>
<dbReference type="SUPFAM" id="SSF56935">
    <property type="entry name" value="Porins"/>
    <property type="match status" value="1"/>
</dbReference>